<feature type="binding site" evidence="8">
    <location>
        <begin position="254"/>
        <end position="255"/>
    </location>
    <ligand>
        <name>FAD</name>
        <dbReference type="ChEBI" id="CHEBI:57692"/>
    </ligand>
</feature>
<feature type="binding site" evidence="8">
    <location>
        <begin position="285"/>
        <end position="292"/>
    </location>
    <ligand>
        <name>FAD</name>
        <dbReference type="ChEBI" id="CHEBI:57692"/>
    </ligand>
</feature>
<comment type="similarity">
    <text evidence="1">Belongs to the ETF alpha-subunit/FixB family.</text>
</comment>
<evidence type="ECO:0000256" key="6">
    <source>
        <dbReference type="ARBA" id="ARBA00022982"/>
    </source>
</evidence>
<evidence type="ECO:0000256" key="3">
    <source>
        <dbReference type="ARBA" id="ARBA00022448"/>
    </source>
</evidence>
<feature type="binding site" evidence="8">
    <location>
        <position position="229"/>
    </location>
    <ligand>
        <name>FAD</name>
        <dbReference type="ChEBI" id="CHEBI:57692"/>
    </ligand>
</feature>
<dbReference type="Pfam" id="PF00766">
    <property type="entry name" value="ETF_alpha"/>
    <property type="match status" value="1"/>
</dbReference>
<organism evidence="10 11">
    <name type="scientific">Spelaeicoccus albus</name>
    <dbReference type="NCBI Taxonomy" id="1280376"/>
    <lineage>
        <taxon>Bacteria</taxon>
        <taxon>Bacillati</taxon>
        <taxon>Actinomycetota</taxon>
        <taxon>Actinomycetes</taxon>
        <taxon>Micrococcales</taxon>
        <taxon>Brevibacteriaceae</taxon>
        <taxon>Spelaeicoccus</taxon>
    </lineage>
</organism>
<accession>A0A7Z0D3Y7</accession>
<dbReference type="PANTHER" id="PTHR43153:SF1">
    <property type="entry name" value="ELECTRON TRANSFER FLAVOPROTEIN SUBUNIT ALPHA, MITOCHONDRIAL"/>
    <property type="match status" value="1"/>
</dbReference>
<dbReference type="GO" id="GO:0050660">
    <property type="term" value="F:flavin adenine dinucleotide binding"/>
    <property type="evidence" value="ECO:0007669"/>
    <property type="project" value="InterPro"/>
</dbReference>
<dbReference type="Proteomes" id="UP000539111">
    <property type="component" value="Unassembled WGS sequence"/>
</dbReference>
<sequence length="341" mass="35229">MITVLAEVDGADVAETSLEALTFARTLAGGRGTSLGVVVIGIGETTDEIDDSAADSLARTFADYGATRVRFIGGPDVAAYCAAAYAAALVDAARQWQSDVVIASGTPRGTEMLAHAAVRLDAVMAANAVETLSDDPLVVSRQVMGGSILEDMRVDSPVAVLTVAGHAVEAAPAERGESSDSGRAAPEIERVEHRADPADLVMAMQRLEPTEQADTAALTGARVVVGAGRGVGGADEFDDVLELVDLLGGALGVSRVVTNLGWRPHHEQVGQTGSRISPDLYVACGISGAIQHLAGCSSARTIVAINSDADAPMVTNAQYAVIGDLHEIIPAVNEELRRRRG</sequence>
<dbReference type="InterPro" id="IPR014730">
    <property type="entry name" value="ETF_a/b_N"/>
</dbReference>
<dbReference type="Gene3D" id="3.40.50.620">
    <property type="entry name" value="HUPs"/>
    <property type="match status" value="1"/>
</dbReference>
<dbReference type="RefSeq" id="WP_179428792.1">
    <property type="nucleotide sequence ID" value="NZ_JACBZP010000001.1"/>
</dbReference>
<dbReference type="InterPro" id="IPR018206">
    <property type="entry name" value="ETF_asu_C_CS"/>
</dbReference>
<protein>
    <submittedName>
        <fullName evidence="10">Electron transfer flavoprotein alpha subunit</fullName>
    </submittedName>
</protein>
<feature type="domain" description="Electron transfer flavoprotein alpha/beta-subunit N-terminal" evidence="9">
    <location>
        <begin position="2"/>
        <end position="197"/>
    </location>
</feature>
<evidence type="ECO:0000313" key="11">
    <source>
        <dbReference type="Proteomes" id="UP000539111"/>
    </source>
</evidence>
<dbReference type="InterPro" id="IPR014731">
    <property type="entry name" value="ETF_asu_C"/>
</dbReference>
<evidence type="ECO:0000256" key="2">
    <source>
        <dbReference type="ARBA" id="ARBA00011355"/>
    </source>
</evidence>
<comment type="subunit">
    <text evidence="2">Heterodimer of an alpha and a beta subunit.</text>
</comment>
<dbReference type="Pfam" id="PF01012">
    <property type="entry name" value="ETF"/>
    <property type="match status" value="1"/>
</dbReference>
<dbReference type="GO" id="GO:0033539">
    <property type="term" value="P:fatty acid beta-oxidation using acyl-CoA dehydrogenase"/>
    <property type="evidence" value="ECO:0007669"/>
    <property type="project" value="TreeGrafter"/>
</dbReference>
<feature type="binding site" evidence="8">
    <location>
        <begin position="268"/>
        <end position="272"/>
    </location>
    <ligand>
        <name>FAD</name>
        <dbReference type="ChEBI" id="CHEBI:57692"/>
    </ligand>
</feature>
<proteinExistence type="inferred from homology"/>
<dbReference type="EMBL" id="JACBZP010000001">
    <property type="protein sequence ID" value="NYI68444.1"/>
    <property type="molecule type" value="Genomic_DNA"/>
</dbReference>
<keyword evidence="4" id="KW-0285">Flavoprotein</keyword>
<keyword evidence="3" id="KW-0813">Transport</keyword>
<comment type="caution">
    <text evidence="10">The sequence shown here is derived from an EMBL/GenBank/DDBJ whole genome shotgun (WGS) entry which is preliminary data.</text>
</comment>
<evidence type="ECO:0000259" key="9">
    <source>
        <dbReference type="SMART" id="SM00893"/>
    </source>
</evidence>
<dbReference type="InterPro" id="IPR014729">
    <property type="entry name" value="Rossmann-like_a/b/a_fold"/>
</dbReference>
<feature type="binding site" evidence="8">
    <location>
        <position position="306"/>
    </location>
    <ligand>
        <name>FAD</name>
        <dbReference type="ChEBI" id="CHEBI:57692"/>
    </ligand>
</feature>
<keyword evidence="6" id="KW-0249">Electron transport</keyword>
<evidence type="ECO:0000256" key="8">
    <source>
        <dbReference type="PIRSR" id="PIRSR000089-1"/>
    </source>
</evidence>
<keyword evidence="11" id="KW-1185">Reference proteome</keyword>
<dbReference type="AlphaFoldDB" id="A0A7Z0D3Y7"/>
<gene>
    <name evidence="10" type="ORF">BJY26_002750</name>
</gene>
<keyword evidence="5 8" id="KW-0274">FAD</keyword>
<reference evidence="10 11" key="1">
    <citation type="submission" date="2020-07" db="EMBL/GenBank/DDBJ databases">
        <title>Sequencing the genomes of 1000 actinobacteria strains.</title>
        <authorList>
            <person name="Klenk H.-P."/>
        </authorList>
    </citation>
    <scope>NUCLEOTIDE SEQUENCE [LARGE SCALE GENOMIC DNA]</scope>
    <source>
        <strain evidence="10 11">DSM 26341</strain>
    </source>
</reference>
<comment type="function">
    <text evidence="7">The electron transfer flavoprotein serves as a specific electron acceptor for other dehydrogenases. It transfers the electrons to the main respiratory chain via ETF-ubiquinone oxidoreductase (ETF dehydrogenase).</text>
</comment>
<dbReference type="Gene3D" id="3.40.50.1220">
    <property type="entry name" value="TPP-binding domain"/>
    <property type="match status" value="1"/>
</dbReference>
<dbReference type="InterPro" id="IPR029035">
    <property type="entry name" value="DHS-like_NAD/FAD-binding_dom"/>
</dbReference>
<dbReference type="PANTHER" id="PTHR43153">
    <property type="entry name" value="ELECTRON TRANSFER FLAVOPROTEIN ALPHA"/>
    <property type="match status" value="1"/>
</dbReference>
<evidence type="ECO:0000256" key="5">
    <source>
        <dbReference type="ARBA" id="ARBA00022827"/>
    </source>
</evidence>
<dbReference type="PIRSF" id="PIRSF000089">
    <property type="entry name" value="Electra_flavoP_a"/>
    <property type="match status" value="1"/>
</dbReference>
<dbReference type="SUPFAM" id="SSF52402">
    <property type="entry name" value="Adenine nucleotide alpha hydrolases-like"/>
    <property type="match status" value="1"/>
</dbReference>
<comment type="cofactor">
    <cofactor evidence="8">
        <name>FAD</name>
        <dbReference type="ChEBI" id="CHEBI:57692"/>
    </cofactor>
    <text evidence="8">Binds 1 FAD per dimer.</text>
</comment>
<evidence type="ECO:0000313" key="10">
    <source>
        <dbReference type="EMBL" id="NYI68444.1"/>
    </source>
</evidence>
<dbReference type="SMART" id="SM00893">
    <property type="entry name" value="ETF"/>
    <property type="match status" value="1"/>
</dbReference>
<evidence type="ECO:0000256" key="7">
    <source>
        <dbReference type="ARBA" id="ARBA00025649"/>
    </source>
</evidence>
<name>A0A7Z0D3Y7_9MICO</name>
<evidence type="ECO:0000256" key="1">
    <source>
        <dbReference type="ARBA" id="ARBA00005817"/>
    </source>
</evidence>
<dbReference type="SUPFAM" id="SSF52467">
    <property type="entry name" value="DHS-like NAD/FAD-binding domain"/>
    <property type="match status" value="1"/>
</dbReference>
<dbReference type="GO" id="GO:0009055">
    <property type="term" value="F:electron transfer activity"/>
    <property type="evidence" value="ECO:0007669"/>
    <property type="project" value="InterPro"/>
</dbReference>
<evidence type="ECO:0000256" key="4">
    <source>
        <dbReference type="ARBA" id="ARBA00022630"/>
    </source>
</evidence>
<dbReference type="PROSITE" id="PS00696">
    <property type="entry name" value="ETF_ALPHA"/>
    <property type="match status" value="1"/>
</dbReference>
<dbReference type="InterPro" id="IPR001308">
    <property type="entry name" value="ETF_a/FixB"/>
</dbReference>